<feature type="compositionally biased region" description="Acidic residues" evidence="1">
    <location>
        <begin position="68"/>
        <end position="103"/>
    </location>
</feature>
<evidence type="ECO:0000256" key="1">
    <source>
        <dbReference type="SAM" id="MobiDB-lite"/>
    </source>
</evidence>
<feature type="compositionally biased region" description="Basic residues" evidence="1">
    <location>
        <begin position="26"/>
        <end position="42"/>
    </location>
</feature>
<dbReference type="AlphaFoldDB" id="A0A2T6ID46"/>
<sequence>MRAVFPEVLSASQSLWQTTRTSQPRRLSRRLCRRWPPRRPGRSSRVTSRGWRAKSINTTHTGAPAERDTDEAEEEGEEKEEEEGEEEEEEEGEEQEDGEEDAGEDRLSGVSSDARED</sequence>
<accession>A0A2T6ID46</accession>
<name>A0A2T6ID46_TOXGO</name>
<feature type="region of interest" description="Disordered" evidence="1">
    <location>
        <begin position="15"/>
        <end position="117"/>
    </location>
</feature>
<proteinExistence type="predicted"/>
<evidence type="ECO:0000313" key="3">
    <source>
        <dbReference type="Proteomes" id="UP000244488"/>
    </source>
</evidence>
<dbReference type="VEuPathDB" id="ToxoDB:TGBR9_385530"/>
<evidence type="ECO:0000313" key="2">
    <source>
        <dbReference type="EMBL" id="PUA83256.1"/>
    </source>
</evidence>
<organism evidence="2 3">
    <name type="scientific">Toxoplasma gondii TgCATBr9</name>
    <dbReference type="NCBI Taxonomy" id="943120"/>
    <lineage>
        <taxon>Eukaryota</taxon>
        <taxon>Sar</taxon>
        <taxon>Alveolata</taxon>
        <taxon>Apicomplexa</taxon>
        <taxon>Conoidasida</taxon>
        <taxon>Coccidia</taxon>
        <taxon>Eucoccidiorida</taxon>
        <taxon>Eimeriorina</taxon>
        <taxon>Sarcocystidae</taxon>
        <taxon>Toxoplasma</taxon>
    </lineage>
</organism>
<comment type="caution">
    <text evidence="2">The sequence shown here is derived from an EMBL/GenBank/DDBJ whole genome shotgun (WGS) entry which is preliminary data.</text>
</comment>
<reference evidence="2 3" key="1">
    <citation type="journal article" date="2016" name="Nat. Commun.">
        <title>Local admixture of amplified and diversified secreted pathogenesis determinants shapes mosaic Toxoplasma gondii genomes.</title>
        <authorList>
            <person name="Lorenzi H."/>
            <person name="Khan A."/>
            <person name="Behnke M.S."/>
            <person name="Namasivayam S."/>
            <person name="Swapna L.S."/>
            <person name="Hadjithomas M."/>
            <person name="Karamycheva S."/>
            <person name="Pinney D."/>
            <person name="Brunk B.P."/>
            <person name="Ajioka J.W."/>
            <person name="Ajzenberg D."/>
            <person name="Boothroyd J.C."/>
            <person name="Boyle J.P."/>
            <person name="Darde M.L."/>
            <person name="Diaz-Miranda M.A."/>
            <person name="Dubey J.P."/>
            <person name="Fritz H.M."/>
            <person name="Gennari S.M."/>
            <person name="Gregory B.D."/>
            <person name="Kim K."/>
            <person name="Saeij J.P."/>
            <person name="Su C."/>
            <person name="White M.W."/>
            <person name="Zhu X.Q."/>
            <person name="Howe D.K."/>
            <person name="Rosenthal B.M."/>
            <person name="Grigg M.E."/>
            <person name="Parkinson J."/>
            <person name="Liu L."/>
            <person name="Kissinger J.C."/>
            <person name="Roos D.S."/>
            <person name="Sibley L.D."/>
        </authorList>
    </citation>
    <scope>NUCLEOTIDE SEQUENCE [LARGE SCALE GENOMIC DNA]</scope>
    <source>
        <strain evidence="2 3">TgCATBr9</strain>
    </source>
</reference>
<dbReference type="EMBL" id="AFHV02004179">
    <property type="protein sequence ID" value="PUA83256.1"/>
    <property type="molecule type" value="Genomic_DNA"/>
</dbReference>
<protein>
    <submittedName>
        <fullName evidence="2">Uncharacterized protein</fullName>
    </submittedName>
</protein>
<gene>
    <name evidence="2" type="ORF">TGBR9_385530</name>
</gene>
<dbReference type="Proteomes" id="UP000244488">
    <property type="component" value="Unassembled WGS sequence"/>
</dbReference>